<reference evidence="3" key="1">
    <citation type="journal article" date="2019" name="Int. J. Syst. Evol. Microbiol.">
        <title>The Global Catalogue of Microorganisms (GCM) 10K type strain sequencing project: providing services to taxonomists for standard genome sequencing and annotation.</title>
        <authorList>
            <consortium name="The Broad Institute Genomics Platform"/>
            <consortium name="The Broad Institute Genome Sequencing Center for Infectious Disease"/>
            <person name="Wu L."/>
            <person name="Ma J."/>
        </authorList>
    </citation>
    <scope>NUCLEOTIDE SEQUENCE [LARGE SCALE GENOMIC DNA]</scope>
    <source>
        <strain evidence="3">JCM 10303</strain>
    </source>
</reference>
<accession>A0ABP3N7X4</accession>
<keyword evidence="1" id="KW-0812">Transmembrane</keyword>
<dbReference type="Proteomes" id="UP001500729">
    <property type="component" value="Unassembled WGS sequence"/>
</dbReference>
<keyword evidence="1" id="KW-0472">Membrane</keyword>
<evidence type="ECO:0000313" key="2">
    <source>
        <dbReference type="EMBL" id="GAA0535986.1"/>
    </source>
</evidence>
<name>A0ABP3N7X4_SACER</name>
<gene>
    <name evidence="2" type="ORF">GCM10009533_38950</name>
</gene>
<keyword evidence="1" id="KW-1133">Transmembrane helix</keyword>
<sequence>MASSSSRSAVLPVSMGMFGLGLIAVVAVFALYATGSTDLPLWLNLATLLAPAGLVIGVVAIVVRSRRATRGTR</sequence>
<proteinExistence type="predicted"/>
<feature type="transmembrane region" description="Helical" evidence="1">
    <location>
        <begin position="12"/>
        <end position="35"/>
    </location>
</feature>
<keyword evidence="3" id="KW-1185">Reference proteome</keyword>
<organism evidence="2 3">
    <name type="scientific">Saccharopolyspora erythraea</name>
    <name type="common">Streptomyces erythraeus</name>
    <dbReference type="NCBI Taxonomy" id="1836"/>
    <lineage>
        <taxon>Bacteria</taxon>
        <taxon>Bacillati</taxon>
        <taxon>Actinomycetota</taxon>
        <taxon>Actinomycetes</taxon>
        <taxon>Pseudonocardiales</taxon>
        <taxon>Pseudonocardiaceae</taxon>
        <taxon>Saccharopolyspora</taxon>
    </lineage>
</organism>
<evidence type="ECO:0008006" key="4">
    <source>
        <dbReference type="Google" id="ProtNLM"/>
    </source>
</evidence>
<dbReference type="RefSeq" id="WP_011873099.1">
    <property type="nucleotide sequence ID" value="NZ_BAAAGS010000025.1"/>
</dbReference>
<feature type="transmembrane region" description="Helical" evidence="1">
    <location>
        <begin position="41"/>
        <end position="63"/>
    </location>
</feature>
<protein>
    <recommendedName>
        <fullName evidence="4">Integral membrane protein</fullName>
    </recommendedName>
</protein>
<evidence type="ECO:0000256" key="1">
    <source>
        <dbReference type="SAM" id="Phobius"/>
    </source>
</evidence>
<dbReference type="EMBL" id="BAAAGS010000025">
    <property type="protein sequence ID" value="GAA0535986.1"/>
    <property type="molecule type" value="Genomic_DNA"/>
</dbReference>
<comment type="caution">
    <text evidence="2">The sequence shown here is derived from an EMBL/GenBank/DDBJ whole genome shotgun (WGS) entry which is preliminary data.</text>
</comment>
<evidence type="ECO:0000313" key="3">
    <source>
        <dbReference type="Proteomes" id="UP001500729"/>
    </source>
</evidence>